<organism evidence="1">
    <name type="scientific">freshwater metagenome</name>
    <dbReference type="NCBI Taxonomy" id="449393"/>
    <lineage>
        <taxon>unclassified sequences</taxon>
        <taxon>metagenomes</taxon>
        <taxon>ecological metagenomes</taxon>
    </lineage>
</organism>
<evidence type="ECO:0000313" key="1">
    <source>
        <dbReference type="EMBL" id="CAB4775758.1"/>
    </source>
</evidence>
<proteinExistence type="predicted"/>
<sequence length="44" mass="4976">MESLTQLEGLDSMIHLQHLSLRETRETLHHLLTLLLNPSPKGTA</sequence>
<dbReference type="EMBL" id="CAFAAB010000010">
    <property type="protein sequence ID" value="CAB4775758.1"/>
    <property type="molecule type" value="Genomic_DNA"/>
</dbReference>
<dbReference type="AlphaFoldDB" id="A0A6J6VYD3"/>
<reference evidence="1" key="1">
    <citation type="submission" date="2020-05" db="EMBL/GenBank/DDBJ databases">
        <authorList>
            <person name="Chiriac C."/>
            <person name="Salcher M."/>
            <person name="Ghai R."/>
            <person name="Kavagutti S V."/>
        </authorList>
    </citation>
    <scope>NUCLEOTIDE SEQUENCE</scope>
</reference>
<name>A0A6J6VYD3_9ZZZZ</name>
<gene>
    <name evidence="1" type="ORF">UFOPK2958_00184</name>
</gene>
<protein>
    <submittedName>
        <fullName evidence="1">Unannotated protein</fullName>
    </submittedName>
</protein>
<accession>A0A6J6VYD3</accession>